<dbReference type="EMBL" id="QRJR01000008">
    <property type="protein sequence ID" value="RHH46578.1"/>
    <property type="molecule type" value="Genomic_DNA"/>
</dbReference>
<gene>
    <name evidence="2" type="ORF">DW206_11880</name>
</gene>
<dbReference type="Proteomes" id="UP000283329">
    <property type="component" value="Unassembled WGS sequence"/>
</dbReference>
<sequence length="569" mass="64230">MKPLFKIYLYLFAGLLFIAACNDSDEEGITGFTIDTQEVTLGAIGGMEPVKVASGTKWVAKVNQPWVKVMPANGVGSTNCEIVVDSTLSNDVRHAVVTFVPEGQPKQELKIHQTGYGKMIGLDKYEVEVANMANDDKRYFDISVTTNVKFKVEYSQAIGSWVTTNNRTPDVSLDYGARPRTLKMRFKWDMNTDPQERIASIKFLPVNAEDELEKEVTLTVKQEAAPEITDDRRGDSIAIVIASTKMRSMMNWDASERLDYWLGVTVWERTDKDVTPEKIGRVRSVEFRLLNTKEVLPVEIGKIKYLETLVIYGNTNTSLLPSPYRIGNALAELKYLKNLTISALGITTIDKNELKEPCKVLRTLDVSGNNFTSIPYDLTPTNYPELLNLSLTGNRRYSSITDLSTETRDNPGLRIDASSSSFKNLLKWEKLKSLSLSYNLIYGQLPTFINSYNGSLEYGVSAYTDEDILKNDTLMSASDEVKAKLKTIPKILPNAELFSINLNFLTGDDLPDWLLYHPRFARFDPFTLIYTQDSGKDMKGNIPGFKNEPSNLEWFYERYPKARPTLTDN</sequence>
<accession>A0A1Y4PIL0</accession>
<dbReference type="Pfam" id="PF00560">
    <property type="entry name" value="LRR_1"/>
    <property type="match status" value="1"/>
</dbReference>
<proteinExistence type="predicted"/>
<dbReference type="InterPro" id="IPR001611">
    <property type="entry name" value="Leu-rich_rpt"/>
</dbReference>
<dbReference type="InterPro" id="IPR052595">
    <property type="entry name" value="LRRC69/RLP"/>
</dbReference>
<dbReference type="Gene3D" id="2.60.40.10">
    <property type="entry name" value="Immunoglobulins"/>
    <property type="match status" value="1"/>
</dbReference>
<dbReference type="AlphaFoldDB" id="A0A1Y4PIL0"/>
<reference evidence="2 3" key="1">
    <citation type="submission" date="2018-08" db="EMBL/GenBank/DDBJ databases">
        <title>A genome reference for cultivated species of the human gut microbiota.</title>
        <authorList>
            <person name="Zou Y."/>
            <person name="Xue W."/>
            <person name="Luo G."/>
        </authorList>
    </citation>
    <scope>NUCLEOTIDE SEQUENCE [LARGE SCALE GENOMIC DNA]</scope>
    <source>
        <strain evidence="2 3">AM17-48</strain>
    </source>
</reference>
<feature type="domain" description="BACON" evidence="1">
    <location>
        <begin position="56"/>
        <end position="113"/>
    </location>
</feature>
<dbReference type="CDD" id="cd14948">
    <property type="entry name" value="BACON"/>
    <property type="match status" value="1"/>
</dbReference>
<dbReference type="Pfam" id="PF13004">
    <property type="entry name" value="BACON"/>
    <property type="match status" value="1"/>
</dbReference>
<evidence type="ECO:0000259" key="1">
    <source>
        <dbReference type="Pfam" id="PF13004"/>
    </source>
</evidence>
<dbReference type="InterPro" id="IPR013783">
    <property type="entry name" value="Ig-like_fold"/>
</dbReference>
<organism evidence="2 3">
    <name type="scientific">Bacteroides ovatus</name>
    <dbReference type="NCBI Taxonomy" id="28116"/>
    <lineage>
        <taxon>Bacteria</taxon>
        <taxon>Pseudomonadati</taxon>
        <taxon>Bacteroidota</taxon>
        <taxon>Bacteroidia</taxon>
        <taxon>Bacteroidales</taxon>
        <taxon>Bacteroidaceae</taxon>
        <taxon>Bacteroides</taxon>
    </lineage>
</organism>
<dbReference type="RefSeq" id="WP_004325551.1">
    <property type="nucleotide sequence ID" value="NZ_BAABYV010000001.1"/>
</dbReference>
<comment type="caution">
    <text evidence="2">The sequence shown here is derived from an EMBL/GenBank/DDBJ whole genome shotgun (WGS) entry which is preliminary data.</text>
</comment>
<evidence type="ECO:0000313" key="2">
    <source>
        <dbReference type="EMBL" id="RHH46578.1"/>
    </source>
</evidence>
<dbReference type="PANTHER" id="PTHR48057">
    <property type="entry name" value="LEUCINE-RICH REPEAT SERINE/THREONINE-PROTEIN KINASE 1"/>
    <property type="match status" value="1"/>
</dbReference>
<dbReference type="PROSITE" id="PS51257">
    <property type="entry name" value="PROKAR_LIPOPROTEIN"/>
    <property type="match status" value="1"/>
</dbReference>
<dbReference type="SUPFAM" id="SSF52058">
    <property type="entry name" value="L domain-like"/>
    <property type="match status" value="1"/>
</dbReference>
<protein>
    <recommendedName>
        <fullName evidence="1">BACON domain-containing protein</fullName>
    </recommendedName>
</protein>
<name>A0A1Y4PIL0_BACOV</name>
<evidence type="ECO:0000313" key="3">
    <source>
        <dbReference type="Proteomes" id="UP000283329"/>
    </source>
</evidence>
<dbReference type="PANTHER" id="PTHR48057:SF7">
    <property type="entry name" value="LEUCINE-RICH REPEAT SERINE_THREONINE-PROTEIN KINASE 1"/>
    <property type="match status" value="1"/>
</dbReference>
<dbReference type="Gene3D" id="3.80.10.10">
    <property type="entry name" value="Ribonuclease Inhibitor"/>
    <property type="match status" value="1"/>
</dbReference>
<dbReference type="InterPro" id="IPR024361">
    <property type="entry name" value="BACON"/>
</dbReference>
<dbReference type="InterPro" id="IPR032675">
    <property type="entry name" value="LRR_dom_sf"/>
</dbReference>